<reference evidence="3 4" key="1">
    <citation type="submission" date="2024-10" db="EMBL/GenBank/DDBJ databases">
        <title>Updated reference genomes for cyclostephanoid diatoms.</title>
        <authorList>
            <person name="Roberts W.R."/>
            <person name="Alverson A.J."/>
        </authorList>
    </citation>
    <scope>NUCLEOTIDE SEQUENCE [LARGE SCALE GENOMIC DNA]</scope>
    <source>
        <strain evidence="3 4">AJA276-08</strain>
    </source>
</reference>
<keyword evidence="2" id="KW-1133">Transmembrane helix</keyword>
<feature type="compositionally biased region" description="Polar residues" evidence="1">
    <location>
        <begin position="720"/>
        <end position="729"/>
    </location>
</feature>
<gene>
    <name evidence="3" type="ORF">ACHAW5_005980</name>
</gene>
<feature type="region of interest" description="Disordered" evidence="1">
    <location>
        <begin position="715"/>
        <end position="737"/>
    </location>
</feature>
<evidence type="ECO:0000256" key="2">
    <source>
        <dbReference type="SAM" id="Phobius"/>
    </source>
</evidence>
<feature type="region of interest" description="Disordered" evidence="1">
    <location>
        <begin position="148"/>
        <end position="186"/>
    </location>
</feature>
<feature type="compositionally biased region" description="Basic and acidic residues" evidence="1">
    <location>
        <begin position="173"/>
        <end position="186"/>
    </location>
</feature>
<keyword evidence="4" id="KW-1185">Reference proteome</keyword>
<accession>A0ABD3NSJ4</accession>
<name>A0ABD3NSJ4_9STRA</name>
<dbReference type="AlphaFoldDB" id="A0ABD3NSJ4"/>
<feature type="transmembrane region" description="Helical" evidence="2">
    <location>
        <begin position="851"/>
        <end position="874"/>
    </location>
</feature>
<sequence length="896" mass="100179">MVPPPPSPPVPSAAAVSDLVREPEAHPRSRPPATGRRRRGRELITDPKLERADGGYRSATALELEEELMACLDRHKSVSTLGGESLGSCVLSPAASPTPPSHTPLASKVIDAREAYHDDRRQQLRPSDLVGDGDVLFSVVGDDALKVEAEEYDRNQSHRRQPRPRQRQQRRQHPSDAHGDFDRDDEHDCSYTGCLIESDQHEYCDDGRFDAQDISCNIPPPEIFVAAPYNDHSSTHSAVNPFCVISSIVCLDANHHDEHRDEIIDCGSISIHSVNHQRRASSFSATTMMTLAFDEVRRDLHDYRLGEAARAEGNRSDHRRGGSTMLVLNRKEKSVIDGRWRRKNSDGVGDIPSDIFSSTGNIETITIRTLSLRMSDLIPDDSSNHFEVWLYTGLSEDDNGIIEVNENDIDDDPANNNLVVPSKGDYHSARANFSYWQLVGEGKESDLILDADFNDSSGHTFNPGVNARTGPLGDLVKNYNNTDEVNLAARQYNIKMLKGDGGMDAINNEGDVVTSYFYKIPEELFTPLKIPKYNGKLTLFVTLTRAALQCGSESEDESNETDVSAQDDVKNESLNLHVGEAVLVYPWMEDDAFYYRRRFLGKVWYDEQIPCNDNEYAPPVASEVFDVGKSNAHAVDEEDLSPMMSSRSERVVMADLLISVLLIEDRLLPPMPDDVKATLGRELLKFFDNGIRDFCFLTWNNVAKVTEQDARSIIIDESPDTGNTSPSTMESKKRERSGTRYLRRLLEPIFLASPNTARNQLLRSISILDFTMSFEAMYDAVSCPIETMEDFAILIEGLVNDNREDLLKRLKAASDFYFSNAFGVSADAFVGDYTSVDVDAQGKEDTSTTFAIARCILATSMLLFLCGCMTFLTVCHRHNRRKLEEVQASQLQVPYT</sequence>
<feature type="region of interest" description="Disordered" evidence="1">
    <location>
        <begin position="1"/>
        <end position="54"/>
    </location>
</feature>
<evidence type="ECO:0000313" key="4">
    <source>
        <dbReference type="Proteomes" id="UP001530315"/>
    </source>
</evidence>
<evidence type="ECO:0000313" key="3">
    <source>
        <dbReference type="EMBL" id="KAL3778471.1"/>
    </source>
</evidence>
<evidence type="ECO:0000256" key="1">
    <source>
        <dbReference type="SAM" id="MobiDB-lite"/>
    </source>
</evidence>
<dbReference type="EMBL" id="JALLAZ020001215">
    <property type="protein sequence ID" value="KAL3778471.1"/>
    <property type="molecule type" value="Genomic_DNA"/>
</dbReference>
<feature type="compositionally biased region" description="Basic and acidic residues" evidence="1">
    <location>
        <begin position="41"/>
        <end position="54"/>
    </location>
</feature>
<protein>
    <submittedName>
        <fullName evidence="3">Uncharacterized protein</fullName>
    </submittedName>
</protein>
<organism evidence="3 4">
    <name type="scientific">Stephanodiscus triporus</name>
    <dbReference type="NCBI Taxonomy" id="2934178"/>
    <lineage>
        <taxon>Eukaryota</taxon>
        <taxon>Sar</taxon>
        <taxon>Stramenopiles</taxon>
        <taxon>Ochrophyta</taxon>
        <taxon>Bacillariophyta</taxon>
        <taxon>Coscinodiscophyceae</taxon>
        <taxon>Thalassiosirophycidae</taxon>
        <taxon>Stephanodiscales</taxon>
        <taxon>Stephanodiscaceae</taxon>
        <taxon>Stephanodiscus</taxon>
    </lineage>
</organism>
<keyword evidence="2" id="KW-0472">Membrane</keyword>
<keyword evidence="2" id="KW-0812">Transmembrane</keyword>
<proteinExistence type="predicted"/>
<comment type="caution">
    <text evidence="3">The sequence shown here is derived from an EMBL/GenBank/DDBJ whole genome shotgun (WGS) entry which is preliminary data.</text>
</comment>
<feature type="compositionally biased region" description="Pro residues" evidence="1">
    <location>
        <begin position="1"/>
        <end position="11"/>
    </location>
</feature>
<feature type="compositionally biased region" description="Basic residues" evidence="1">
    <location>
        <begin position="157"/>
        <end position="172"/>
    </location>
</feature>
<dbReference type="Proteomes" id="UP001530315">
    <property type="component" value="Unassembled WGS sequence"/>
</dbReference>